<gene>
    <name evidence="1" type="ORF">Vadar_021820</name>
</gene>
<comment type="caution">
    <text evidence="1">The sequence shown here is derived from an EMBL/GenBank/DDBJ whole genome shotgun (WGS) entry which is preliminary data.</text>
</comment>
<reference evidence="1 2" key="1">
    <citation type="journal article" date="2021" name="Hortic Res">
        <title>High-quality reference genome and annotation aids understanding of berry development for evergreen blueberry (Vaccinium darrowii).</title>
        <authorList>
            <person name="Yu J."/>
            <person name="Hulse-Kemp A.M."/>
            <person name="Babiker E."/>
            <person name="Staton M."/>
        </authorList>
    </citation>
    <scope>NUCLEOTIDE SEQUENCE [LARGE SCALE GENOMIC DNA]</scope>
    <source>
        <strain evidence="2">cv. NJ 8807/NJ 8810</strain>
        <tissue evidence="1">Young leaf</tissue>
    </source>
</reference>
<dbReference type="Proteomes" id="UP000828048">
    <property type="component" value="Chromosome 11"/>
</dbReference>
<protein>
    <submittedName>
        <fullName evidence="1">Uncharacterized protein</fullName>
    </submittedName>
</protein>
<evidence type="ECO:0000313" key="1">
    <source>
        <dbReference type="EMBL" id="KAH7855153.1"/>
    </source>
</evidence>
<keyword evidence="2" id="KW-1185">Reference proteome</keyword>
<sequence>MPSVRGDVVDASGIDESGTSMVALMLGERRLVEVIEQIRAVLLIRARVSTAMEATRDAQGLLDKIRPPRLDDASLEDCALPPDSIKEAFLRAATAISSRGASVFSSNSEEEEEGRSCVEDPWGEEKLGDDLVGVREGVDSPPGDCMAEKGGGLGEVMGDEVVAGLTEAKERRGDKVVDGREGVEEEGGEACVVDGLKGLKIGEKEGGNNGEGEEDEGGSRPILGETFV</sequence>
<proteinExistence type="predicted"/>
<accession>A0ACB7YNS2</accession>
<name>A0ACB7YNS2_9ERIC</name>
<dbReference type="EMBL" id="CM037161">
    <property type="protein sequence ID" value="KAH7855153.1"/>
    <property type="molecule type" value="Genomic_DNA"/>
</dbReference>
<organism evidence="1 2">
    <name type="scientific">Vaccinium darrowii</name>
    <dbReference type="NCBI Taxonomy" id="229202"/>
    <lineage>
        <taxon>Eukaryota</taxon>
        <taxon>Viridiplantae</taxon>
        <taxon>Streptophyta</taxon>
        <taxon>Embryophyta</taxon>
        <taxon>Tracheophyta</taxon>
        <taxon>Spermatophyta</taxon>
        <taxon>Magnoliopsida</taxon>
        <taxon>eudicotyledons</taxon>
        <taxon>Gunneridae</taxon>
        <taxon>Pentapetalae</taxon>
        <taxon>asterids</taxon>
        <taxon>Ericales</taxon>
        <taxon>Ericaceae</taxon>
        <taxon>Vaccinioideae</taxon>
        <taxon>Vaccinieae</taxon>
        <taxon>Vaccinium</taxon>
    </lineage>
</organism>
<evidence type="ECO:0000313" key="2">
    <source>
        <dbReference type="Proteomes" id="UP000828048"/>
    </source>
</evidence>